<dbReference type="AlphaFoldDB" id="A0A238KLF3"/>
<sequence length="323" mass="35083">MGEMTRILITGANGFVGRAAVAEARKQGFEVIAVYRRQPLPEWAVDNGVIQQQADLSDPACAALLHEHMDRVGAVIHAAAHMGGDAAQHAEDTLCGTQTVLEAMRGSNAQLVLVSSVAVYDTLKLEPGDTLTEDSPLEELNHARDPYAEAKLQQEHLCVKTGHPVWLMRPGAVYGPGRTWHALMGFWAWKLHVQINSDGQLPLVHVEHLAQTLVSAAQATPKGTHALNVVDDDLPTRARFLAAHRKMTGWPRMVLPLPFGPWLALTRILKPISGKLPGLLKEPVVRARLMPLNYPNTALRAALGGADFACFENMLSKSLGGQI</sequence>
<organism evidence="2 3">
    <name type="scientific">Pelagimonas varians</name>
    <dbReference type="NCBI Taxonomy" id="696760"/>
    <lineage>
        <taxon>Bacteria</taxon>
        <taxon>Pseudomonadati</taxon>
        <taxon>Pseudomonadota</taxon>
        <taxon>Alphaproteobacteria</taxon>
        <taxon>Rhodobacterales</taxon>
        <taxon>Roseobacteraceae</taxon>
        <taxon>Pelagimonas</taxon>
    </lineage>
</organism>
<dbReference type="Proteomes" id="UP000220836">
    <property type="component" value="Unassembled WGS sequence"/>
</dbReference>
<dbReference type="InterPro" id="IPR051783">
    <property type="entry name" value="NAD(P)-dependent_oxidoreduct"/>
</dbReference>
<dbReference type="Gene3D" id="3.40.50.720">
    <property type="entry name" value="NAD(P)-binding Rossmann-like Domain"/>
    <property type="match status" value="1"/>
</dbReference>
<dbReference type="OrthoDB" id="7836994at2"/>
<dbReference type="GO" id="GO:0003978">
    <property type="term" value="F:UDP-glucose 4-epimerase activity"/>
    <property type="evidence" value="ECO:0007669"/>
    <property type="project" value="UniProtKB-EC"/>
</dbReference>
<feature type="domain" description="NAD-dependent epimerase/dehydratase" evidence="1">
    <location>
        <begin position="7"/>
        <end position="219"/>
    </location>
</feature>
<dbReference type="CDD" id="cd08946">
    <property type="entry name" value="SDR_e"/>
    <property type="match status" value="1"/>
</dbReference>
<evidence type="ECO:0000313" key="3">
    <source>
        <dbReference type="Proteomes" id="UP000220836"/>
    </source>
</evidence>
<dbReference type="EC" id="5.1.3.2" evidence="2"/>
<dbReference type="PANTHER" id="PTHR48079">
    <property type="entry name" value="PROTEIN YEEZ"/>
    <property type="match status" value="1"/>
</dbReference>
<dbReference type="PANTHER" id="PTHR48079:SF6">
    <property type="entry name" value="NAD(P)-BINDING DOMAIN-CONTAINING PROTEIN-RELATED"/>
    <property type="match status" value="1"/>
</dbReference>
<evidence type="ECO:0000313" key="2">
    <source>
        <dbReference type="EMBL" id="SMX42902.1"/>
    </source>
</evidence>
<keyword evidence="3" id="KW-1185">Reference proteome</keyword>
<dbReference type="RefSeq" id="WP_097805005.1">
    <property type="nucleotide sequence ID" value="NZ_FXYH01000008.1"/>
</dbReference>
<dbReference type="InterPro" id="IPR036291">
    <property type="entry name" value="NAD(P)-bd_dom_sf"/>
</dbReference>
<dbReference type="Pfam" id="PF01370">
    <property type="entry name" value="Epimerase"/>
    <property type="match status" value="1"/>
</dbReference>
<dbReference type="InterPro" id="IPR001509">
    <property type="entry name" value="Epimerase_deHydtase"/>
</dbReference>
<dbReference type="EMBL" id="FXYH01000008">
    <property type="protein sequence ID" value="SMX42902.1"/>
    <property type="molecule type" value="Genomic_DNA"/>
</dbReference>
<gene>
    <name evidence="2" type="primary">galE_1</name>
    <name evidence="2" type="ORF">PEV8663_02522</name>
</gene>
<dbReference type="SUPFAM" id="SSF51735">
    <property type="entry name" value="NAD(P)-binding Rossmann-fold domains"/>
    <property type="match status" value="1"/>
</dbReference>
<reference evidence="2 3" key="1">
    <citation type="submission" date="2017-05" db="EMBL/GenBank/DDBJ databases">
        <authorList>
            <person name="Song R."/>
            <person name="Chenine A.L."/>
            <person name="Ruprecht R.M."/>
        </authorList>
    </citation>
    <scope>NUCLEOTIDE SEQUENCE [LARGE SCALE GENOMIC DNA]</scope>
    <source>
        <strain evidence="2 3">CECT 8663</strain>
    </source>
</reference>
<accession>A0A238KLF3</accession>
<evidence type="ECO:0000259" key="1">
    <source>
        <dbReference type="Pfam" id="PF01370"/>
    </source>
</evidence>
<dbReference type="GO" id="GO:0005737">
    <property type="term" value="C:cytoplasm"/>
    <property type="evidence" value="ECO:0007669"/>
    <property type="project" value="TreeGrafter"/>
</dbReference>
<dbReference type="GO" id="GO:0004029">
    <property type="term" value="F:aldehyde dehydrogenase (NAD+) activity"/>
    <property type="evidence" value="ECO:0007669"/>
    <property type="project" value="TreeGrafter"/>
</dbReference>
<keyword evidence="2" id="KW-0413">Isomerase</keyword>
<protein>
    <submittedName>
        <fullName evidence="2">UDP-glucose 4-epimerase</fullName>
        <ecNumber evidence="2">5.1.3.2</ecNumber>
    </submittedName>
</protein>
<proteinExistence type="predicted"/>
<name>A0A238KLF3_9RHOB</name>